<protein>
    <submittedName>
        <fullName evidence="1">Uncharacterized protein F44E2.2</fullName>
    </submittedName>
</protein>
<name>A0A0J7JV79_LASNI</name>
<dbReference type="Gene3D" id="3.30.420.10">
    <property type="entry name" value="Ribonuclease H-like superfamily/Ribonuclease H"/>
    <property type="match status" value="1"/>
</dbReference>
<reference evidence="1 2" key="1">
    <citation type="submission" date="2015-04" db="EMBL/GenBank/DDBJ databases">
        <title>Lasius niger genome sequencing.</title>
        <authorList>
            <person name="Konorov E.A."/>
            <person name="Nikitin M.A."/>
            <person name="Kirill M.V."/>
            <person name="Chang P."/>
        </authorList>
    </citation>
    <scope>NUCLEOTIDE SEQUENCE [LARGE SCALE GENOMIC DNA]</scope>
    <source>
        <tissue evidence="1">Whole</tissue>
    </source>
</reference>
<dbReference type="PaxDb" id="67767-A0A0J7JV79"/>
<dbReference type="InterPro" id="IPR036397">
    <property type="entry name" value="RNaseH_sf"/>
</dbReference>
<dbReference type="OrthoDB" id="10060729at2759"/>
<dbReference type="GO" id="GO:0003676">
    <property type="term" value="F:nucleic acid binding"/>
    <property type="evidence" value="ECO:0007669"/>
    <property type="project" value="InterPro"/>
</dbReference>
<dbReference type="Proteomes" id="UP000036403">
    <property type="component" value="Unassembled WGS sequence"/>
</dbReference>
<accession>A0A0J7JV79</accession>
<dbReference type="AlphaFoldDB" id="A0A0J7JV79"/>
<evidence type="ECO:0000313" key="1">
    <source>
        <dbReference type="EMBL" id="KMQ82019.1"/>
    </source>
</evidence>
<sequence length="126" mass="14535">MISQFVNKNHRDWDKNLPALQFAYNTATHDATGFSPAYLNYGRAPCPAHPGDGTRAGDADPATLPQKLNDAYSLVRVKLARAFQRHKRYYNLRRRDWRPALGEWVWKREHPLSKKAEKYAASSHRS</sequence>
<dbReference type="STRING" id="67767.A0A0J7JV79"/>
<keyword evidence="2" id="KW-1185">Reference proteome</keyword>
<gene>
    <name evidence="1" type="ORF">RF55_24472</name>
</gene>
<comment type="caution">
    <text evidence="1">The sequence shown here is derived from an EMBL/GenBank/DDBJ whole genome shotgun (WGS) entry which is preliminary data.</text>
</comment>
<dbReference type="EMBL" id="LBMM01029267">
    <property type="protein sequence ID" value="KMQ82019.1"/>
    <property type="molecule type" value="Genomic_DNA"/>
</dbReference>
<proteinExistence type="predicted"/>
<organism evidence="1 2">
    <name type="scientific">Lasius niger</name>
    <name type="common">Black garden ant</name>
    <dbReference type="NCBI Taxonomy" id="67767"/>
    <lineage>
        <taxon>Eukaryota</taxon>
        <taxon>Metazoa</taxon>
        <taxon>Ecdysozoa</taxon>
        <taxon>Arthropoda</taxon>
        <taxon>Hexapoda</taxon>
        <taxon>Insecta</taxon>
        <taxon>Pterygota</taxon>
        <taxon>Neoptera</taxon>
        <taxon>Endopterygota</taxon>
        <taxon>Hymenoptera</taxon>
        <taxon>Apocrita</taxon>
        <taxon>Aculeata</taxon>
        <taxon>Formicoidea</taxon>
        <taxon>Formicidae</taxon>
        <taxon>Formicinae</taxon>
        <taxon>Lasius</taxon>
        <taxon>Lasius</taxon>
    </lineage>
</organism>
<evidence type="ECO:0000313" key="2">
    <source>
        <dbReference type="Proteomes" id="UP000036403"/>
    </source>
</evidence>